<keyword evidence="2 5" id="KW-0548">Nucleotidyltransferase</keyword>
<dbReference type="Proteomes" id="UP000199451">
    <property type="component" value="Unassembled WGS sequence"/>
</dbReference>
<dbReference type="STRING" id="660521.SAMN04487949_2126"/>
<comment type="similarity">
    <text evidence="5">Belongs to the CofC family.</text>
</comment>
<evidence type="ECO:0000313" key="6">
    <source>
        <dbReference type="EMBL" id="SDM57281.1"/>
    </source>
</evidence>
<evidence type="ECO:0000256" key="2">
    <source>
        <dbReference type="ARBA" id="ARBA00022695"/>
    </source>
</evidence>
<dbReference type="GO" id="GO:0052645">
    <property type="term" value="P:F420-0 metabolic process"/>
    <property type="evidence" value="ECO:0007669"/>
    <property type="project" value="UniProtKB-UniRule"/>
</dbReference>
<dbReference type="RefSeq" id="WP_089697418.1">
    <property type="nucleotide sequence ID" value="NZ_FNHL01000002.1"/>
</dbReference>
<dbReference type="NCBIfam" id="TIGR03552">
    <property type="entry name" value="F420_cofC"/>
    <property type="match status" value="1"/>
</dbReference>
<keyword evidence="7" id="KW-1185">Reference proteome</keyword>
<keyword evidence="1 5" id="KW-0808">Transferase</keyword>
<evidence type="ECO:0000256" key="5">
    <source>
        <dbReference type="HAMAP-Rule" id="MF_02114"/>
    </source>
</evidence>
<dbReference type="InterPro" id="IPR029044">
    <property type="entry name" value="Nucleotide-diphossugar_trans"/>
</dbReference>
<dbReference type="SUPFAM" id="SSF53448">
    <property type="entry name" value="Nucleotide-diphospho-sugar transferases"/>
    <property type="match status" value="1"/>
</dbReference>
<reference evidence="7" key="1">
    <citation type="submission" date="2016-10" db="EMBL/GenBank/DDBJ databases">
        <authorList>
            <person name="Varghese N."/>
            <person name="Submissions S."/>
        </authorList>
    </citation>
    <scope>NUCLEOTIDE SEQUENCE [LARGE SCALE GENOMIC DNA]</scope>
    <source>
        <strain evidence="7">CGMCC 1.10119</strain>
    </source>
</reference>
<dbReference type="PANTHER" id="PTHR40392">
    <property type="entry name" value="2-PHOSPHO-L-LACTATE GUANYLYLTRANSFERASE"/>
    <property type="match status" value="1"/>
</dbReference>
<dbReference type="UniPathway" id="UPA00071"/>
<comment type="subunit">
    <text evidence="5">Homodimer.</text>
</comment>
<evidence type="ECO:0000313" key="7">
    <source>
        <dbReference type="Proteomes" id="UP000199451"/>
    </source>
</evidence>
<dbReference type="HAMAP" id="MF_02114">
    <property type="entry name" value="CofC"/>
    <property type="match status" value="1"/>
</dbReference>
<dbReference type="AlphaFoldDB" id="A0A1G9UBF4"/>
<dbReference type="Pfam" id="PF01983">
    <property type="entry name" value="CofC"/>
    <property type="match status" value="1"/>
</dbReference>
<comment type="function">
    <text evidence="5">Guanylyltransferase that catalyzes the activation of (2S)-2-phospholactate (2-PL) as (2S)-lactyl-2-diphospho-5'-guanosine, via the condensation of 2-PL with GTP. It is involved in the biosynthesis of coenzyme F420, a hydride carrier cofactor.</text>
</comment>
<evidence type="ECO:0000256" key="3">
    <source>
        <dbReference type="ARBA" id="ARBA00022741"/>
    </source>
</evidence>
<evidence type="ECO:0000256" key="4">
    <source>
        <dbReference type="ARBA" id="ARBA00023134"/>
    </source>
</evidence>
<comment type="catalytic activity">
    <reaction evidence="5">
        <text>(2S)-2-phospholactate + GTP + H(+) = (2S)-lactyl-2-diphospho-5'-guanosine + diphosphate</text>
        <dbReference type="Rhea" id="RHEA:63424"/>
        <dbReference type="ChEBI" id="CHEBI:15378"/>
        <dbReference type="ChEBI" id="CHEBI:33019"/>
        <dbReference type="ChEBI" id="CHEBI:37565"/>
        <dbReference type="ChEBI" id="CHEBI:59435"/>
        <dbReference type="ChEBI" id="CHEBI:59906"/>
        <dbReference type="EC" id="2.7.7.68"/>
    </reaction>
</comment>
<keyword evidence="4 5" id="KW-0342">GTP-binding</keyword>
<keyword evidence="3 5" id="KW-0547">Nucleotide-binding</keyword>
<name>A0A1G9UBF4_9EURY</name>
<dbReference type="GO" id="GO:0005525">
    <property type="term" value="F:GTP binding"/>
    <property type="evidence" value="ECO:0007669"/>
    <property type="project" value="UniProtKB-KW"/>
</dbReference>
<accession>A0A1G9UBF4</accession>
<dbReference type="InterPro" id="IPR002835">
    <property type="entry name" value="CofC"/>
</dbReference>
<protein>
    <recommendedName>
        <fullName evidence="5">2-phospho-L-lactate guanylyltransferase</fullName>
        <shortName evidence="5">LP guanylyltransferase</shortName>
        <ecNumber evidence="5">2.7.7.68</ecNumber>
    </recommendedName>
</protein>
<dbReference type="PANTHER" id="PTHR40392:SF1">
    <property type="entry name" value="2-PHOSPHO-L-LACTATE GUANYLYLTRANSFERASE"/>
    <property type="match status" value="1"/>
</dbReference>
<dbReference type="OrthoDB" id="11179at2157"/>
<dbReference type="EMBL" id="FNHL01000002">
    <property type="protein sequence ID" value="SDM57281.1"/>
    <property type="molecule type" value="Genomic_DNA"/>
</dbReference>
<dbReference type="EC" id="2.7.7.68" evidence="5"/>
<gene>
    <name evidence="5" type="primary">cofC</name>
    <name evidence="6" type="ORF">SAMN04487949_2126</name>
</gene>
<comment type="pathway">
    <text evidence="5">Cofactor biosynthesis; coenzyme F420 biosynthesis.</text>
</comment>
<sequence length="215" mass="22528">MRVVVPFAVDQPKTRLSATLSADERRVFARAMLADVLAAVDATGHEPTVLATAELDADASAALPDDSDVVVDDSPLSTAVNDVLATAEDPVAVLMSDLPLVKPETVRRLVAKSGDVVVAPGRGGGTNALVVRDADFRVDYHGASYLDHRAAARDVGASLGTVDSFRLATDVDEPSDLTEVLIHGDGAAADWLVDAGFQLSVDEGRVGVVREEERS</sequence>
<dbReference type="GO" id="GO:0043814">
    <property type="term" value="F:phospholactate guanylyltransferase activity"/>
    <property type="evidence" value="ECO:0007669"/>
    <property type="project" value="UniProtKB-EC"/>
</dbReference>
<dbReference type="Gene3D" id="6.10.140.50">
    <property type="match status" value="1"/>
</dbReference>
<proteinExistence type="inferred from homology"/>
<dbReference type="Gene3D" id="3.90.550.10">
    <property type="entry name" value="Spore Coat Polysaccharide Biosynthesis Protein SpsA, Chain A"/>
    <property type="match status" value="1"/>
</dbReference>
<evidence type="ECO:0000256" key="1">
    <source>
        <dbReference type="ARBA" id="ARBA00022679"/>
    </source>
</evidence>
<organism evidence="6 7">
    <name type="scientific">Halogranum gelatinilyticum</name>
    <dbReference type="NCBI Taxonomy" id="660521"/>
    <lineage>
        <taxon>Archaea</taxon>
        <taxon>Methanobacteriati</taxon>
        <taxon>Methanobacteriota</taxon>
        <taxon>Stenosarchaea group</taxon>
        <taxon>Halobacteria</taxon>
        <taxon>Halobacteriales</taxon>
        <taxon>Haloferacaceae</taxon>
    </lineage>
</organism>